<organism evidence="1 2">
    <name type="scientific">Candidatus Woesebacteria bacterium RIFCSPHIGHO2_01_FULL_39_28</name>
    <dbReference type="NCBI Taxonomy" id="1802496"/>
    <lineage>
        <taxon>Bacteria</taxon>
        <taxon>Candidatus Woeseibacteriota</taxon>
    </lineage>
</organism>
<dbReference type="EMBL" id="MGGI01000015">
    <property type="protein sequence ID" value="OGM26265.1"/>
    <property type="molecule type" value="Genomic_DNA"/>
</dbReference>
<dbReference type="Proteomes" id="UP000178851">
    <property type="component" value="Unassembled WGS sequence"/>
</dbReference>
<reference evidence="1 2" key="1">
    <citation type="journal article" date="2016" name="Nat. Commun.">
        <title>Thousands of microbial genomes shed light on interconnected biogeochemical processes in an aquifer system.</title>
        <authorList>
            <person name="Anantharaman K."/>
            <person name="Brown C.T."/>
            <person name="Hug L.A."/>
            <person name="Sharon I."/>
            <person name="Castelle C.J."/>
            <person name="Probst A.J."/>
            <person name="Thomas B.C."/>
            <person name="Singh A."/>
            <person name="Wilkins M.J."/>
            <person name="Karaoz U."/>
            <person name="Brodie E.L."/>
            <person name="Williams K.H."/>
            <person name="Hubbard S.S."/>
            <person name="Banfield J.F."/>
        </authorList>
    </citation>
    <scope>NUCLEOTIDE SEQUENCE [LARGE SCALE GENOMIC DNA]</scope>
</reference>
<protein>
    <recommendedName>
        <fullName evidence="3">Type 4 fimbrial biogenesis protein PilX N-terminal domain-containing protein</fullName>
    </recommendedName>
</protein>
<accession>A0A1F7YIC5</accession>
<gene>
    <name evidence="1" type="ORF">A2627_04255</name>
</gene>
<proteinExistence type="predicted"/>
<evidence type="ECO:0008006" key="3">
    <source>
        <dbReference type="Google" id="ProtNLM"/>
    </source>
</evidence>
<name>A0A1F7YIC5_9BACT</name>
<dbReference type="AlphaFoldDB" id="A0A1F7YIC5"/>
<sequence length="124" mass="13282">MKNQKGQVLVVLLFFILAAITVISVAVSLIFVNSTSASKFEQGVYAYSISESGAENALMRLIRNPNYSGETLLVGGGSVTITVTGTTAKTIIAEGTYKDFYRKVAVQASYAGGFLTVTSWKEIQ</sequence>
<evidence type="ECO:0000313" key="1">
    <source>
        <dbReference type="EMBL" id="OGM26265.1"/>
    </source>
</evidence>
<evidence type="ECO:0000313" key="2">
    <source>
        <dbReference type="Proteomes" id="UP000178851"/>
    </source>
</evidence>
<comment type="caution">
    <text evidence="1">The sequence shown here is derived from an EMBL/GenBank/DDBJ whole genome shotgun (WGS) entry which is preliminary data.</text>
</comment>